<dbReference type="PANTHER" id="PTHR45527">
    <property type="entry name" value="NONRIBOSOMAL PEPTIDE SYNTHETASE"/>
    <property type="match status" value="1"/>
</dbReference>
<dbReference type="InterPro" id="IPR025110">
    <property type="entry name" value="AMP-bd_C"/>
</dbReference>
<name>E8X007_GRATM</name>
<gene>
    <name evidence="4" type="ordered locus">AciX9_1857</name>
</gene>
<reference evidence="5" key="1">
    <citation type="submission" date="2011-01" db="EMBL/GenBank/DDBJ databases">
        <title>Complete sequence of chromosome of Acidobacterium sp. MP5ACTX9.</title>
        <authorList>
            <consortium name="US DOE Joint Genome Institute"/>
            <person name="Lucas S."/>
            <person name="Copeland A."/>
            <person name="Lapidus A."/>
            <person name="Cheng J.-F."/>
            <person name="Goodwin L."/>
            <person name="Pitluck S."/>
            <person name="Teshima H."/>
            <person name="Detter J.C."/>
            <person name="Han C."/>
            <person name="Tapia R."/>
            <person name="Land M."/>
            <person name="Hauser L."/>
            <person name="Kyrpides N."/>
            <person name="Ivanova N."/>
            <person name="Ovchinnikova G."/>
            <person name="Pagani I."/>
            <person name="Rawat S.R."/>
            <person name="Mannisto M."/>
            <person name="Haggblom M.M."/>
            <person name="Woyke T."/>
        </authorList>
    </citation>
    <scope>NUCLEOTIDE SEQUENCE [LARGE SCALE GENOMIC DNA]</scope>
    <source>
        <strain evidence="5">MP5ACTX9</strain>
    </source>
</reference>
<dbReference type="Gene3D" id="3.40.50.12780">
    <property type="entry name" value="N-terminal domain of ligase-like"/>
    <property type="match status" value="1"/>
</dbReference>
<dbReference type="PaxDb" id="1198114-AciX9_1857"/>
<dbReference type="InterPro" id="IPR009081">
    <property type="entry name" value="PP-bd_ACP"/>
</dbReference>
<dbReference type="InterPro" id="IPR036736">
    <property type="entry name" value="ACP-like_sf"/>
</dbReference>
<dbReference type="Gene3D" id="1.10.1200.10">
    <property type="entry name" value="ACP-like"/>
    <property type="match status" value="1"/>
</dbReference>
<keyword evidence="1" id="KW-0596">Phosphopantetheine</keyword>
<dbReference type="InterPro" id="IPR000873">
    <property type="entry name" value="AMP-dep_synth/lig_dom"/>
</dbReference>
<dbReference type="GO" id="GO:0044550">
    <property type="term" value="P:secondary metabolite biosynthetic process"/>
    <property type="evidence" value="ECO:0007669"/>
    <property type="project" value="TreeGrafter"/>
</dbReference>
<dbReference type="InterPro" id="IPR010071">
    <property type="entry name" value="AA_adenyl_dom"/>
</dbReference>
<evidence type="ECO:0000256" key="2">
    <source>
        <dbReference type="ARBA" id="ARBA00022553"/>
    </source>
</evidence>
<dbReference type="GO" id="GO:0005829">
    <property type="term" value="C:cytosol"/>
    <property type="evidence" value="ECO:0007669"/>
    <property type="project" value="TreeGrafter"/>
</dbReference>
<dbReference type="AlphaFoldDB" id="E8X007"/>
<dbReference type="InterPro" id="IPR006162">
    <property type="entry name" value="Ppantetheine_attach_site"/>
</dbReference>
<dbReference type="GO" id="GO:0031177">
    <property type="term" value="F:phosphopantetheine binding"/>
    <property type="evidence" value="ECO:0007669"/>
    <property type="project" value="InterPro"/>
</dbReference>
<dbReference type="InterPro" id="IPR020845">
    <property type="entry name" value="AMP-binding_CS"/>
</dbReference>
<dbReference type="CDD" id="cd17643">
    <property type="entry name" value="A_NRPS_Cytc1-like"/>
    <property type="match status" value="1"/>
</dbReference>
<dbReference type="PRINTS" id="PR00154">
    <property type="entry name" value="AMPBINDING"/>
</dbReference>
<dbReference type="Proteomes" id="UP000000343">
    <property type="component" value="Chromosome"/>
</dbReference>
<keyword evidence="2" id="KW-0597">Phosphoprotein</keyword>
<dbReference type="FunFam" id="3.40.50.12780:FF:000012">
    <property type="entry name" value="Non-ribosomal peptide synthetase"/>
    <property type="match status" value="1"/>
</dbReference>
<dbReference type="NCBIfam" id="TIGR01733">
    <property type="entry name" value="AA-adenyl-dom"/>
    <property type="match status" value="1"/>
</dbReference>
<dbReference type="Pfam" id="PF00550">
    <property type="entry name" value="PP-binding"/>
    <property type="match status" value="1"/>
</dbReference>
<dbReference type="SUPFAM" id="SSF47336">
    <property type="entry name" value="ACP-like"/>
    <property type="match status" value="1"/>
</dbReference>
<dbReference type="Pfam" id="PF00501">
    <property type="entry name" value="AMP-binding"/>
    <property type="match status" value="1"/>
</dbReference>
<evidence type="ECO:0000313" key="4">
    <source>
        <dbReference type="EMBL" id="ADW68903.1"/>
    </source>
</evidence>
<dbReference type="Gene3D" id="3.30.300.30">
    <property type="match status" value="1"/>
</dbReference>
<dbReference type="InterPro" id="IPR045851">
    <property type="entry name" value="AMP-bd_C_sf"/>
</dbReference>
<dbReference type="GO" id="GO:0043041">
    <property type="term" value="P:amino acid activation for nonribosomal peptide biosynthetic process"/>
    <property type="evidence" value="ECO:0007669"/>
    <property type="project" value="TreeGrafter"/>
</dbReference>
<evidence type="ECO:0000259" key="3">
    <source>
        <dbReference type="PROSITE" id="PS50075"/>
    </source>
</evidence>
<sequence>MTQLNAVRDEEMKVAVGGSLGSLFEQARMRHGARVAVSMGADAVTYEALGARADAVAAGLARRGVGRGAVVAILMERSVDLVAAMLGVVKAGAAYLPIDPAYPEARVAETLADARPMVVIGKGGVSVEELAAGAGGEVAGEGAGAEDLAYIIYTSGSTGKPKGVMVSHGNVARLFSATDGWFHFDENDVWTMFHSFSFDFSVWEMWGPLLTGGRLVIVPFGVSRSPEDFYALLADEGVTVLNQTPSAFNLLVQAEGRVGRKPLALRTVIFGGEALNLRALKPWFERHGDQRPELVNMYGITETTVHVTYRRITAEDAERETDSLIGEAIPDLQLHLLDGELKPVAVGETGEICVGGAGVALGYLNRAELTAERFVDDPFVSGGVSGAKMYRSGDLAKRREDGELVYMGRADRQVKVNGFRIELGEIEAALVEFAGVAQACVVPLMGDGGVQRLAAYFVAASVDVDAKTVSKWLAERLPVHMRPAFYTAVTGIPLNGNGKVDRDALPLPEAMTSSLPDAPRLAPGSSMEEHVAAIWRQVLKTQAVGMDDNFFDIGGSSLMLIGVRSALAEELKRAIPITWMFECTTVRTLAARLGAGRETVTADAGNAADKARRQRDSFARAKALRSVAR</sequence>
<dbReference type="RefSeq" id="WP_013580222.1">
    <property type="nucleotide sequence ID" value="NC_015064.1"/>
</dbReference>
<proteinExistence type="predicted"/>
<dbReference type="PROSITE" id="PS00455">
    <property type="entry name" value="AMP_BINDING"/>
    <property type="match status" value="1"/>
</dbReference>
<organism evidence="5">
    <name type="scientific">Granulicella tundricola (strain ATCC BAA-1859 / DSM 23138 / MP5ACTX9)</name>
    <dbReference type="NCBI Taxonomy" id="1198114"/>
    <lineage>
        <taxon>Bacteria</taxon>
        <taxon>Pseudomonadati</taxon>
        <taxon>Acidobacteriota</taxon>
        <taxon>Terriglobia</taxon>
        <taxon>Terriglobales</taxon>
        <taxon>Acidobacteriaceae</taxon>
        <taxon>Granulicella</taxon>
    </lineage>
</organism>
<dbReference type="PROSITE" id="PS50075">
    <property type="entry name" value="CARRIER"/>
    <property type="match status" value="1"/>
</dbReference>
<dbReference type="InterPro" id="IPR020459">
    <property type="entry name" value="AMP-binding"/>
</dbReference>
<feature type="domain" description="Carrier" evidence="3">
    <location>
        <begin position="522"/>
        <end position="597"/>
    </location>
</feature>
<protein>
    <submittedName>
        <fullName evidence="4">Amino acid adenylation domain protein</fullName>
    </submittedName>
</protein>
<dbReference type="eggNOG" id="COG1020">
    <property type="taxonomic scope" value="Bacteria"/>
</dbReference>
<dbReference type="EMBL" id="CP002480">
    <property type="protein sequence ID" value="ADW68903.1"/>
    <property type="molecule type" value="Genomic_DNA"/>
</dbReference>
<dbReference type="InterPro" id="IPR042099">
    <property type="entry name" value="ANL_N_sf"/>
</dbReference>
<evidence type="ECO:0000313" key="5">
    <source>
        <dbReference type="Proteomes" id="UP000000343"/>
    </source>
</evidence>
<dbReference type="PROSITE" id="PS00012">
    <property type="entry name" value="PHOSPHOPANTETHEINE"/>
    <property type="match status" value="1"/>
</dbReference>
<evidence type="ECO:0000256" key="1">
    <source>
        <dbReference type="ARBA" id="ARBA00022450"/>
    </source>
</evidence>
<dbReference type="SUPFAM" id="SSF56801">
    <property type="entry name" value="Acetyl-CoA synthetase-like"/>
    <property type="match status" value="1"/>
</dbReference>
<dbReference type="STRING" id="1198114.AciX9_1857"/>
<dbReference type="SMART" id="SM00823">
    <property type="entry name" value="PKS_PP"/>
    <property type="match status" value="1"/>
</dbReference>
<dbReference type="KEGG" id="acm:AciX9_1857"/>
<dbReference type="Pfam" id="PF13193">
    <property type="entry name" value="AMP-binding_C"/>
    <property type="match status" value="1"/>
</dbReference>
<dbReference type="InterPro" id="IPR020806">
    <property type="entry name" value="PKS_PP-bd"/>
</dbReference>
<dbReference type="PANTHER" id="PTHR45527:SF14">
    <property type="entry name" value="PLIPASTATIN SYNTHASE SUBUNIT B"/>
    <property type="match status" value="1"/>
</dbReference>
<dbReference type="HOGENOM" id="CLU_000022_2_12_0"/>
<keyword evidence="5" id="KW-1185">Reference proteome</keyword>
<accession>E8X007</accession>